<comment type="caution">
    <text evidence="2">The sequence shown here is derived from an EMBL/GenBank/DDBJ whole genome shotgun (WGS) entry which is preliminary data.</text>
</comment>
<evidence type="ECO:0000313" key="2">
    <source>
        <dbReference type="EMBL" id="RAR46778.1"/>
    </source>
</evidence>
<dbReference type="Pfam" id="PF20351">
    <property type="entry name" value="DUF6646"/>
    <property type="match status" value="1"/>
</dbReference>
<dbReference type="RefSeq" id="WP_112087076.1">
    <property type="nucleotide sequence ID" value="NZ_QLSV01000015.1"/>
</dbReference>
<evidence type="ECO:0008006" key="4">
    <source>
        <dbReference type="Google" id="ProtNLM"/>
    </source>
</evidence>
<dbReference type="AlphaFoldDB" id="A0A328WTR9"/>
<dbReference type="Proteomes" id="UP000249518">
    <property type="component" value="Unassembled WGS sequence"/>
</dbReference>
<evidence type="ECO:0000313" key="3">
    <source>
        <dbReference type="Proteomes" id="UP000249518"/>
    </source>
</evidence>
<dbReference type="EMBL" id="QLSV01000015">
    <property type="protein sequence ID" value="RAR46778.1"/>
    <property type="molecule type" value="Genomic_DNA"/>
</dbReference>
<feature type="chain" id="PRO_5016290390" description="Outer membrane protein with beta-barrel domain" evidence="1">
    <location>
        <begin position="19"/>
        <end position="165"/>
    </location>
</feature>
<keyword evidence="3" id="KW-1185">Reference proteome</keyword>
<gene>
    <name evidence="2" type="ORF">B0I10_11587</name>
</gene>
<sequence length="165" mass="17837">MKKLFTFGLILSGLFANAQAYSGKGDQKFQVGANIQDHGTGIVLFYDHGIGENMSIGIQTGYLLGVDEPAGVSGAKFEDRYDLKARFSANIGNVIGVPAKVDVYPGLNLGLRNFGGHVGARYFFSDGFGLFSEIGFPIASYENDPIGYQKLNNQFQFNIGACFNL</sequence>
<accession>A0A328WTR9</accession>
<reference evidence="2 3" key="1">
    <citation type="submission" date="2018-06" db="EMBL/GenBank/DDBJ databases">
        <title>Genomic Encyclopedia of Type Strains, Phase III (KMG-III): the genomes of soil and plant-associated and newly described type strains.</title>
        <authorList>
            <person name="Whitman W."/>
        </authorList>
    </citation>
    <scope>NUCLEOTIDE SEQUENCE [LARGE SCALE GENOMIC DNA]</scope>
    <source>
        <strain evidence="2 3">CGMCC 1.12504</strain>
    </source>
</reference>
<name>A0A328WTR9_9FLAO</name>
<protein>
    <recommendedName>
        <fullName evidence="4">Outer membrane protein with beta-barrel domain</fullName>
    </recommendedName>
</protein>
<dbReference type="InterPro" id="IPR046588">
    <property type="entry name" value="DUF6646"/>
</dbReference>
<feature type="signal peptide" evidence="1">
    <location>
        <begin position="1"/>
        <end position="18"/>
    </location>
</feature>
<organism evidence="2 3">
    <name type="scientific">Flavobacterium lacus</name>
    <dbReference type="NCBI Taxonomy" id="1353778"/>
    <lineage>
        <taxon>Bacteria</taxon>
        <taxon>Pseudomonadati</taxon>
        <taxon>Bacteroidota</taxon>
        <taxon>Flavobacteriia</taxon>
        <taxon>Flavobacteriales</taxon>
        <taxon>Flavobacteriaceae</taxon>
        <taxon>Flavobacterium</taxon>
    </lineage>
</organism>
<evidence type="ECO:0000256" key="1">
    <source>
        <dbReference type="SAM" id="SignalP"/>
    </source>
</evidence>
<proteinExistence type="predicted"/>
<dbReference type="OrthoDB" id="1118003at2"/>
<keyword evidence="1" id="KW-0732">Signal</keyword>